<dbReference type="Proteomes" id="UP000003345">
    <property type="component" value="Unassembled WGS sequence"/>
</dbReference>
<dbReference type="EMBL" id="AJMU01000019">
    <property type="protein sequence ID" value="EIG27266.1"/>
    <property type="molecule type" value="Genomic_DNA"/>
</dbReference>
<comment type="caution">
    <text evidence="1">The sequence shown here is derived from an EMBL/GenBank/DDBJ whole genome shotgun (WGS) entry which is preliminary data.</text>
</comment>
<gene>
    <name evidence="1" type="ORF">HMPREF1054_1855</name>
</gene>
<dbReference type="eggNOG" id="COG3676">
    <property type="taxonomic scope" value="Bacteria"/>
</dbReference>
<reference evidence="1 2" key="1">
    <citation type="submission" date="2012-04" db="EMBL/GenBank/DDBJ databases">
        <authorList>
            <person name="Harkins D.M."/>
            <person name="Madupu R."/>
            <person name="Durkin A.S."/>
            <person name="Torralba M."/>
            <person name="Methe B."/>
            <person name="Sutton G.G."/>
            <person name="Nelson K.E."/>
        </authorList>
    </citation>
    <scope>NUCLEOTIDE SEQUENCE [LARGE SCALE GENOMIC DNA]</scope>
    <source>
        <strain evidence="1 2">HK411</strain>
    </source>
</reference>
<dbReference type="AlphaFoldDB" id="I2NN55"/>
<accession>I2NN55</accession>
<protein>
    <recommendedName>
        <fullName evidence="3">ISXO2-like transposase domain-containing protein</fullName>
    </recommendedName>
</protein>
<evidence type="ECO:0008006" key="3">
    <source>
        <dbReference type="Google" id="ProtNLM"/>
    </source>
</evidence>
<proteinExistence type="predicted"/>
<sequence>MENFAENHNHINGIENFWNQAKRHLRKLNGIPKEHFELYLKEYE</sequence>
<evidence type="ECO:0000313" key="1">
    <source>
        <dbReference type="EMBL" id="EIG27266.1"/>
    </source>
</evidence>
<evidence type="ECO:0000313" key="2">
    <source>
        <dbReference type="Proteomes" id="UP000003345"/>
    </source>
</evidence>
<organism evidence="1 2">
    <name type="scientific">Haemophilus paraphrohaemolyticus HK411</name>
    <dbReference type="NCBI Taxonomy" id="1095743"/>
    <lineage>
        <taxon>Bacteria</taxon>
        <taxon>Pseudomonadati</taxon>
        <taxon>Pseudomonadota</taxon>
        <taxon>Gammaproteobacteria</taxon>
        <taxon>Pasteurellales</taxon>
        <taxon>Pasteurellaceae</taxon>
        <taxon>Haemophilus</taxon>
    </lineage>
</organism>
<name>I2NN55_9PAST</name>